<evidence type="ECO:0000256" key="2">
    <source>
        <dbReference type="ARBA" id="ARBA00023125"/>
    </source>
</evidence>
<dbReference type="GO" id="GO:0000976">
    <property type="term" value="F:transcription cis-regulatory region binding"/>
    <property type="evidence" value="ECO:0007669"/>
    <property type="project" value="TreeGrafter"/>
</dbReference>
<keyword evidence="2 4" id="KW-0238">DNA-binding</keyword>
<dbReference type="PANTHER" id="PTHR30055">
    <property type="entry name" value="HTH-TYPE TRANSCRIPTIONAL REGULATOR RUTR"/>
    <property type="match status" value="1"/>
</dbReference>
<evidence type="ECO:0000256" key="3">
    <source>
        <dbReference type="ARBA" id="ARBA00023163"/>
    </source>
</evidence>
<dbReference type="GO" id="GO:0003700">
    <property type="term" value="F:DNA-binding transcription factor activity"/>
    <property type="evidence" value="ECO:0007669"/>
    <property type="project" value="TreeGrafter"/>
</dbReference>
<dbReference type="KEGG" id="stcm:SCMC78_00580"/>
<feature type="DNA-binding region" description="H-T-H motif" evidence="4">
    <location>
        <begin position="36"/>
        <end position="55"/>
    </location>
</feature>
<gene>
    <name evidence="6" type="ORF">SCMC78_00580</name>
</gene>
<feature type="domain" description="HTH tetR-type" evidence="5">
    <location>
        <begin position="14"/>
        <end position="73"/>
    </location>
</feature>
<dbReference type="InterPro" id="IPR001647">
    <property type="entry name" value="HTH_TetR"/>
</dbReference>
<dbReference type="EMBL" id="AP035884">
    <property type="protein sequence ID" value="BFP50251.1"/>
    <property type="molecule type" value="Genomic_DNA"/>
</dbReference>
<dbReference type="SUPFAM" id="SSF46689">
    <property type="entry name" value="Homeodomain-like"/>
    <property type="match status" value="1"/>
</dbReference>
<dbReference type="Pfam" id="PF17937">
    <property type="entry name" value="TetR_C_28"/>
    <property type="match status" value="1"/>
</dbReference>
<keyword evidence="3" id="KW-0804">Transcription</keyword>
<dbReference type="InterPro" id="IPR009057">
    <property type="entry name" value="Homeodomain-like_sf"/>
</dbReference>
<dbReference type="PRINTS" id="PR00455">
    <property type="entry name" value="HTHTETR"/>
</dbReference>
<evidence type="ECO:0000313" key="6">
    <source>
        <dbReference type="EMBL" id="BFP50251.1"/>
    </source>
</evidence>
<dbReference type="Pfam" id="PF00440">
    <property type="entry name" value="TetR_N"/>
    <property type="match status" value="1"/>
</dbReference>
<sequence>MDRVADGRQTRNAERTRRAVLDAAVQVILDKGAAVTLAQVAAAAGVSKSGLIHHFGSRDQLVVALVEDTHERFRETVRGYLDLSENYPGKMLRAYVRALCAGSAEAATARDFTSAPMWGGLYTIPAVAPVMEENAAWWDEQLALDGISPERILIVRRAAEGIAMAAVYGEQDESSISTARDLLLELASEGTFRTPL</sequence>
<proteinExistence type="predicted"/>
<evidence type="ECO:0000259" key="5">
    <source>
        <dbReference type="PROSITE" id="PS50977"/>
    </source>
</evidence>
<dbReference type="Gene3D" id="1.10.357.10">
    <property type="entry name" value="Tetracycline Repressor, domain 2"/>
    <property type="match status" value="1"/>
</dbReference>
<dbReference type="InterPro" id="IPR050109">
    <property type="entry name" value="HTH-type_TetR-like_transc_reg"/>
</dbReference>
<dbReference type="PANTHER" id="PTHR30055:SF234">
    <property type="entry name" value="HTH-TYPE TRANSCRIPTIONAL REGULATOR BETI"/>
    <property type="match status" value="1"/>
</dbReference>
<dbReference type="InterPro" id="IPR041479">
    <property type="entry name" value="TetR_CgmR_C"/>
</dbReference>
<evidence type="ECO:0000256" key="1">
    <source>
        <dbReference type="ARBA" id="ARBA00023015"/>
    </source>
</evidence>
<organism evidence="6">
    <name type="scientific">Streptomyces sp. CMC78</name>
    <dbReference type="NCBI Taxonomy" id="3231512"/>
    <lineage>
        <taxon>Bacteria</taxon>
        <taxon>Bacillati</taxon>
        <taxon>Actinomycetota</taxon>
        <taxon>Actinomycetes</taxon>
        <taxon>Kitasatosporales</taxon>
        <taxon>Streptomycetaceae</taxon>
        <taxon>Streptomyces</taxon>
    </lineage>
</organism>
<dbReference type="PROSITE" id="PS50977">
    <property type="entry name" value="HTH_TETR_2"/>
    <property type="match status" value="1"/>
</dbReference>
<name>A0AB33K660_9ACTN</name>
<accession>A0AB33K660</accession>
<reference evidence="6" key="1">
    <citation type="submission" date="2024-07" db="EMBL/GenBank/DDBJ databases">
        <title>Complete genome sequences of cellulolytic bacteria, Kitasatospora sp. CMC57 and Streptomyces sp. CMC78, isolated from Japanese agricultural soil.</title>
        <authorList>
            <person name="Hashimoto T."/>
            <person name="Ito M."/>
            <person name="Iwamoto M."/>
            <person name="Fukahori D."/>
            <person name="Shoda T."/>
            <person name="Sakoda M."/>
            <person name="Morohoshi T."/>
            <person name="Mitsuboshi M."/>
            <person name="Nishizawa T."/>
        </authorList>
    </citation>
    <scope>NUCLEOTIDE SEQUENCE</scope>
    <source>
        <strain evidence="6">CMC78</strain>
    </source>
</reference>
<protein>
    <submittedName>
        <fullName evidence="6">TetR family transcriptional regulator</fullName>
    </submittedName>
</protein>
<evidence type="ECO:0000256" key="4">
    <source>
        <dbReference type="PROSITE-ProRule" id="PRU00335"/>
    </source>
</evidence>
<keyword evidence="1" id="KW-0805">Transcription regulation</keyword>
<dbReference type="AlphaFoldDB" id="A0AB33K660"/>